<keyword evidence="3" id="KW-0238">DNA-binding</keyword>
<organism evidence="6 7">
    <name type="scientific">Leucobacter aridicollis</name>
    <dbReference type="NCBI Taxonomy" id="283878"/>
    <lineage>
        <taxon>Bacteria</taxon>
        <taxon>Bacillati</taxon>
        <taxon>Actinomycetota</taxon>
        <taxon>Actinomycetes</taxon>
        <taxon>Micrococcales</taxon>
        <taxon>Microbacteriaceae</taxon>
        <taxon>Leucobacter</taxon>
    </lineage>
</organism>
<dbReference type="FunFam" id="1.10.10.10:FF:000001">
    <property type="entry name" value="LysR family transcriptional regulator"/>
    <property type="match status" value="1"/>
</dbReference>
<evidence type="ECO:0000256" key="4">
    <source>
        <dbReference type="ARBA" id="ARBA00023163"/>
    </source>
</evidence>
<dbReference type="Pfam" id="PF03466">
    <property type="entry name" value="LysR_substrate"/>
    <property type="match status" value="1"/>
</dbReference>
<dbReference type="PANTHER" id="PTHR30126">
    <property type="entry name" value="HTH-TYPE TRANSCRIPTIONAL REGULATOR"/>
    <property type="match status" value="1"/>
</dbReference>
<gene>
    <name evidence="6" type="ORF">BJ960_000508</name>
</gene>
<sequence>MLDLRRLVILRELKHRGTMSAAARELAYTHSAISQQLAQLERDVGVKLLERTGRNVRLTPAGDELVRNTEAILSAIEKAEADLATTHQRPQGVVRLAAFTTISRAIIPDALLRLAERYPELQVQVTRADPEFGITMLTSRQVDAVLTDAYPGVGQAAPAGVTVTTLGTDPVRAYLPPGVRSEGPAGMGSVPWVLEPPTSAATQWALRVCRERGFDPYVAHTTSDLLFHLRMVEHGLAAAFLPDMVIRESGLKLTPSAWLSVGQERTINLLVREGSEAHPAHVAVREAVMRELGDG</sequence>
<dbReference type="PROSITE" id="PS50931">
    <property type="entry name" value="HTH_LYSR"/>
    <property type="match status" value="1"/>
</dbReference>
<keyword evidence="2" id="KW-0805">Transcription regulation</keyword>
<evidence type="ECO:0000313" key="7">
    <source>
        <dbReference type="Proteomes" id="UP000586095"/>
    </source>
</evidence>
<evidence type="ECO:0000313" key="6">
    <source>
        <dbReference type="EMBL" id="NYD25705.1"/>
    </source>
</evidence>
<dbReference type="InterPro" id="IPR005119">
    <property type="entry name" value="LysR_subst-bd"/>
</dbReference>
<accession>A0A852R232</accession>
<dbReference type="EMBL" id="JACCBD010000001">
    <property type="protein sequence ID" value="NYD25705.1"/>
    <property type="molecule type" value="Genomic_DNA"/>
</dbReference>
<dbReference type="PANTHER" id="PTHR30126:SF39">
    <property type="entry name" value="HTH-TYPE TRANSCRIPTIONAL REGULATOR CYSL"/>
    <property type="match status" value="1"/>
</dbReference>
<name>A0A852R232_9MICO</name>
<comment type="similarity">
    <text evidence="1">Belongs to the LysR transcriptional regulatory family.</text>
</comment>
<dbReference type="AlphaFoldDB" id="A0A852R232"/>
<feature type="domain" description="HTH lysR-type" evidence="5">
    <location>
        <begin position="2"/>
        <end position="59"/>
    </location>
</feature>
<dbReference type="SUPFAM" id="SSF46785">
    <property type="entry name" value="Winged helix' DNA-binding domain"/>
    <property type="match status" value="1"/>
</dbReference>
<dbReference type="Gene3D" id="3.40.190.10">
    <property type="entry name" value="Periplasmic binding protein-like II"/>
    <property type="match status" value="2"/>
</dbReference>
<dbReference type="Pfam" id="PF00126">
    <property type="entry name" value="HTH_1"/>
    <property type="match status" value="1"/>
</dbReference>
<evidence type="ECO:0000259" key="5">
    <source>
        <dbReference type="PROSITE" id="PS50931"/>
    </source>
</evidence>
<dbReference type="InterPro" id="IPR000847">
    <property type="entry name" value="LysR_HTH_N"/>
</dbReference>
<dbReference type="RefSeq" id="WP_185986122.1">
    <property type="nucleotide sequence ID" value="NZ_BAAALZ010000002.1"/>
</dbReference>
<dbReference type="GO" id="GO:0003700">
    <property type="term" value="F:DNA-binding transcription factor activity"/>
    <property type="evidence" value="ECO:0007669"/>
    <property type="project" value="InterPro"/>
</dbReference>
<keyword evidence="4" id="KW-0804">Transcription</keyword>
<dbReference type="InterPro" id="IPR036390">
    <property type="entry name" value="WH_DNA-bd_sf"/>
</dbReference>
<protein>
    <submittedName>
        <fullName evidence="6">Molybdate transport repressor ModE-like protein</fullName>
    </submittedName>
</protein>
<keyword evidence="7" id="KW-1185">Reference proteome</keyword>
<evidence type="ECO:0000256" key="3">
    <source>
        <dbReference type="ARBA" id="ARBA00023125"/>
    </source>
</evidence>
<dbReference type="Proteomes" id="UP000586095">
    <property type="component" value="Unassembled WGS sequence"/>
</dbReference>
<dbReference type="GO" id="GO:0000976">
    <property type="term" value="F:transcription cis-regulatory region binding"/>
    <property type="evidence" value="ECO:0007669"/>
    <property type="project" value="TreeGrafter"/>
</dbReference>
<dbReference type="InterPro" id="IPR036388">
    <property type="entry name" value="WH-like_DNA-bd_sf"/>
</dbReference>
<comment type="caution">
    <text evidence="6">The sequence shown here is derived from an EMBL/GenBank/DDBJ whole genome shotgun (WGS) entry which is preliminary data.</text>
</comment>
<proteinExistence type="inferred from homology"/>
<dbReference type="SUPFAM" id="SSF53850">
    <property type="entry name" value="Periplasmic binding protein-like II"/>
    <property type="match status" value="1"/>
</dbReference>
<dbReference type="Gene3D" id="1.10.10.10">
    <property type="entry name" value="Winged helix-like DNA-binding domain superfamily/Winged helix DNA-binding domain"/>
    <property type="match status" value="1"/>
</dbReference>
<reference evidence="6 7" key="1">
    <citation type="submission" date="2020-07" db="EMBL/GenBank/DDBJ databases">
        <title>Sequencing the genomes of 1000 actinobacteria strains.</title>
        <authorList>
            <person name="Klenk H.-P."/>
        </authorList>
    </citation>
    <scope>NUCLEOTIDE SEQUENCE [LARGE SCALE GENOMIC DNA]</scope>
    <source>
        <strain evidence="6 7">DSM 17380</strain>
    </source>
</reference>
<evidence type="ECO:0000256" key="2">
    <source>
        <dbReference type="ARBA" id="ARBA00023015"/>
    </source>
</evidence>
<evidence type="ECO:0000256" key="1">
    <source>
        <dbReference type="ARBA" id="ARBA00009437"/>
    </source>
</evidence>